<evidence type="ECO:0000313" key="1">
    <source>
        <dbReference type="EMBL" id="KAI3771539.1"/>
    </source>
</evidence>
<organism evidence="1 2">
    <name type="scientific">Arctium lappa</name>
    <name type="common">Greater burdock</name>
    <name type="synonym">Lappa major</name>
    <dbReference type="NCBI Taxonomy" id="4217"/>
    <lineage>
        <taxon>Eukaryota</taxon>
        <taxon>Viridiplantae</taxon>
        <taxon>Streptophyta</taxon>
        <taxon>Embryophyta</taxon>
        <taxon>Tracheophyta</taxon>
        <taxon>Spermatophyta</taxon>
        <taxon>Magnoliopsida</taxon>
        <taxon>eudicotyledons</taxon>
        <taxon>Gunneridae</taxon>
        <taxon>Pentapetalae</taxon>
        <taxon>asterids</taxon>
        <taxon>campanulids</taxon>
        <taxon>Asterales</taxon>
        <taxon>Asteraceae</taxon>
        <taxon>Carduoideae</taxon>
        <taxon>Cardueae</taxon>
        <taxon>Arctiinae</taxon>
        <taxon>Arctium</taxon>
    </lineage>
</organism>
<protein>
    <submittedName>
        <fullName evidence="1">Uncharacterized protein</fullName>
    </submittedName>
</protein>
<reference evidence="2" key="1">
    <citation type="journal article" date="2022" name="Mol. Ecol. Resour.">
        <title>The genomes of chicory, endive, great burdock and yacon provide insights into Asteraceae palaeo-polyploidization history and plant inulin production.</title>
        <authorList>
            <person name="Fan W."/>
            <person name="Wang S."/>
            <person name="Wang H."/>
            <person name="Wang A."/>
            <person name="Jiang F."/>
            <person name="Liu H."/>
            <person name="Zhao H."/>
            <person name="Xu D."/>
            <person name="Zhang Y."/>
        </authorList>
    </citation>
    <scope>NUCLEOTIDE SEQUENCE [LARGE SCALE GENOMIC DNA]</scope>
    <source>
        <strain evidence="2">cv. Niubang</strain>
    </source>
</reference>
<proteinExistence type="predicted"/>
<keyword evidence="2" id="KW-1185">Reference proteome</keyword>
<accession>A0ACB9FJU0</accession>
<dbReference type="EMBL" id="CM042047">
    <property type="protein sequence ID" value="KAI3771539.1"/>
    <property type="molecule type" value="Genomic_DNA"/>
</dbReference>
<reference evidence="1 2" key="2">
    <citation type="journal article" date="2022" name="Mol. Ecol. Resour.">
        <title>The genomes of chicory, endive, great burdock and yacon provide insights into Asteraceae paleo-polyploidization history and plant inulin production.</title>
        <authorList>
            <person name="Fan W."/>
            <person name="Wang S."/>
            <person name="Wang H."/>
            <person name="Wang A."/>
            <person name="Jiang F."/>
            <person name="Liu H."/>
            <person name="Zhao H."/>
            <person name="Xu D."/>
            <person name="Zhang Y."/>
        </authorList>
    </citation>
    <scope>NUCLEOTIDE SEQUENCE [LARGE SCALE GENOMIC DNA]</scope>
    <source>
        <strain evidence="2">cv. Niubang</strain>
    </source>
</reference>
<name>A0ACB9FJU0_ARCLA</name>
<dbReference type="Proteomes" id="UP001055879">
    <property type="component" value="Linkage Group LG01"/>
</dbReference>
<gene>
    <name evidence="1" type="ORF">L6452_02704</name>
</gene>
<comment type="caution">
    <text evidence="1">The sequence shown here is derived from an EMBL/GenBank/DDBJ whole genome shotgun (WGS) entry which is preliminary data.</text>
</comment>
<sequence length="70" mass="7828">MVETPCGFDIFSDDLCIFYLISVSATPIASTNSSMSLEIVSLQSFVLINGDYDRQQMKRESTSKMLLIIL</sequence>
<evidence type="ECO:0000313" key="2">
    <source>
        <dbReference type="Proteomes" id="UP001055879"/>
    </source>
</evidence>